<proteinExistence type="predicted"/>
<evidence type="ECO:0000313" key="3">
    <source>
        <dbReference type="Proteomes" id="UP001556367"/>
    </source>
</evidence>
<evidence type="ECO:0000313" key="2">
    <source>
        <dbReference type="EMBL" id="KAL0947856.1"/>
    </source>
</evidence>
<dbReference type="Proteomes" id="UP001556367">
    <property type="component" value="Unassembled WGS sequence"/>
</dbReference>
<name>A0ABR3IX40_9AGAR</name>
<comment type="caution">
    <text evidence="2">The sequence shown here is derived from an EMBL/GenBank/DDBJ whole genome shotgun (WGS) entry which is preliminary data.</text>
</comment>
<keyword evidence="3" id="KW-1185">Reference proteome</keyword>
<feature type="coiled-coil region" evidence="1">
    <location>
        <begin position="38"/>
        <end position="65"/>
    </location>
</feature>
<organism evidence="2 3">
    <name type="scientific">Hohenbuehelia grisea</name>
    <dbReference type="NCBI Taxonomy" id="104357"/>
    <lineage>
        <taxon>Eukaryota</taxon>
        <taxon>Fungi</taxon>
        <taxon>Dikarya</taxon>
        <taxon>Basidiomycota</taxon>
        <taxon>Agaricomycotina</taxon>
        <taxon>Agaricomycetes</taxon>
        <taxon>Agaricomycetidae</taxon>
        <taxon>Agaricales</taxon>
        <taxon>Pleurotineae</taxon>
        <taxon>Pleurotaceae</taxon>
        <taxon>Hohenbuehelia</taxon>
    </lineage>
</organism>
<dbReference type="EMBL" id="JASNQZ010000014">
    <property type="protein sequence ID" value="KAL0947856.1"/>
    <property type="molecule type" value="Genomic_DNA"/>
</dbReference>
<accession>A0ABR3IX40</accession>
<sequence>MSATHKRKRSLENIAVDVAKVRRFTSSLHALKEELLGIDETEAEMAEVMKHVDELERILKESKRTKITFSSATHLELANLGVKTGRLIFHKATIKSLGGQVPESVEDELKDLCGRLVKIYRRVNMNFEVGARMVLDAILLSVGEITTILKPQKDVAIIPEMKLEDAPFSKDGYQVVLGGSIDYGIVEYMVDEDDDTRGRLVGPGLPNYIFEVASGHIFLVEAKQQQAIGGLMAFIPQAVTQAMATSKNGNLETVRFCLSDGHYFIFFVLRRNHDEFTYYESNSLRLYFPDSTQFDEKVREITFLLLEWLKAEPTKDLYELVPPVVLENS</sequence>
<protein>
    <submittedName>
        <fullName evidence="2">Uncharacterized protein</fullName>
    </submittedName>
</protein>
<keyword evidence="1" id="KW-0175">Coiled coil</keyword>
<gene>
    <name evidence="2" type="ORF">HGRIS_010493</name>
</gene>
<evidence type="ECO:0000256" key="1">
    <source>
        <dbReference type="SAM" id="Coils"/>
    </source>
</evidence>
<reference evidence="3" key="1">
    <citation type="submission" date="2024-06" db="EMBL/GenBank/DDBJ databases">
        <title>Multi-omics analyses provide insights into the biosynthesis of the anticancer antibiotic pleurotin in Hohenbuehelia grisea.</title>
        <authorList>
            <person name="Weaver J.A."/>
            <person name="Alberti F."/>
        </authorList>
    </citation>
    <scope>NUCLEOTIDE SEQUENCE [LARGE SCALE GENOMIC DNA]</scope>
    <source>
        <strain evidence="3">T-177</strain>
    </source>
</reference>